<dbReference type="InterPro" id="IPR029021">
    <property type="entry name" value="Prot-tyrosine_phosphatase-like"/>
</dbReference>
<dbReference type="Gene3D" id="3.30.60.20">
    <property type="match status" value="1"/>
</dbReference>
<feature type="compositionally biased region" description="Polar residues" evidence="5">
    <location>
        <begin position="1688"/>
        <end position="1701"/>
    </location>
</feature>
<evidence type="ECO:0000256" key="5">
    <source>
        <dbReference type="SAM" id="MobiDB-lite"/>
    </source>
</evidence>
<dbReference type="OrthoDB" id="74314at2759"/>
<dbReference type="Pfam" id="PF00130">
    <property type="entry name" value="C1_1"/>
    <property type="match status" value="1"/>
</dbReference>
<dbReference type="Pfam" id="PF06602">
    <property type="entry name" value="Myotub-related"/>
    <property type="match status" value="1"/>
</dbReference>
<dbReference type="SMART" id="SM00568">
    <property type="entry name" value="GRAM"/>
    <property type="match status" value="1"/>
</dbReference>
<dbReference type="PROSITE" id="PS00479">
    <property type="entry name" value="ZF_DAG_PE_1"/>
    <property type="match status" value="1"/>
</dbReference>
<evidence type="ECO:0000259" key="6">
    <source>
        <dbReference type="PROSITE" id="PS50003"/>
    </source>
</evidence>
<dbReference type="Proteomes" id="UP000285301">
    <property type="component" value="Unassembled WGS sequence"/>
</dbReference>
<dbReference type="InterPro" id="IPR030564">
    <property type="entry name" value="Myotubularin"/>
</dbReference>
<feature type="domain" description="Myotubularin phosphatase" evidence="9">
    <location>
        <begin position="1202"/>
        <end position="1762"/>
    </location>
</feature>
<dbReference type="SMART" id="SM00799">
    <property type="entry name" value="DENN"/>
    <property type="match status" value="1"/>
</dbReference>
<dbReference type="PROSITE" id="PS50211">
    <property type="entry name" value="DENN"/>
    <property type="match status" value="1"/>
</dbReference>
<feature type="region of interest" description="Disordered" evidence="5">
    <location>
        <begin position="1973"/>
        <end position="2001"/>
    </location>
</feature>
<feature type="domain" description="Phorbol-ester/DAG-type" evidence="7">
    <location>
        <begin position="1917"/>
        <end position="1967"/>
    </location>
</feature>
<dbReference type="GO" id="GO:0046872">
    <property type="term" value="F:metal ion binding"/>
    <property type="evidence" value="ECO:0007669"/>
    <property type="project" value="UniProtKB-KW"/>
</dbReference>
<evidence type="ECO:0000259" key="8">
    <source>
        <dbReference type="PROSITE" id="PS50211"/>
    </source>
</evidence>
<dbReference type="Pfam" id="PF00169">
    <property type="entry name" value="PH"/>
    <property type="match status" value="1"/>
</dbReference>
<feature type="compositionally biased region" description="Polar residues" evidence="5">
    <location>
        <begin position="1983"/>
        <end position="1995"/>
    </location>
</feature>
<dbReference type="Gene3D" id="3.40.50.11500">
    <property type="match status" value="1"/>
</dbReference>
<evidence type="ECO:0000256" key="1">
    <source>
        <dbReference type="ARBA" id="ARBA00007471"/>
    </source>
</evidence>
<dbReference type="Pfam" id="PF12335">
    <property type="entry name" value="SBF2"/>
    <property type="match status" value="1"/>
</dbReference>
<feature type="region of interest" description="Disordered" evidence="5">
    <location>
        <begin position="1679"/>
        <end position="1701"/>
    </location>
</feature>
<keyword evidence="11" id="KW-1185">Reference proteome</keyword>
<feature type="non-terminal residue" evidence="10">
    <location>
        <position position="1"/>
    </location>
</feature>
<dbReference type="Gene3D" id="2.30.29.30">
    <property type="entry name" value="Pleckstrin-homology domain (PH domain)/Phosphotyrosine-binding domain (PTB)"/>
    <property type="match status" value="1"/>
</dbReference>
<dbReference type="InterPro" id="IPR037516">
    <property type="entry name" value="Tripartite_DENN"/>
</dbReference>
<dbReference type="PROSITE" id="PS51339">
    <property type="entry name" value="PPASE_MYOTUBULARIN"/>
    <property type="match status" value="1"/>
</dbReference>
<dbReference type="SUPFAM" id="SSF50729">
    <property type="entry name" value="PH domain-like"/>
    <property type="match status" value="2"/>
</dbReference>
<feature type="compositionally biased region" description="Low complexity" evidence="5">
    <location>
        <begin position="779"/>
        <end position="790"/>
    </location>
</feature>
<proteinExistence type="inferred from homology"/>
<gene>
    <name evidence="10" type="ORF">B4U79_03771</name>
</gene>
<dbReference type="PANTHER" id="PTHR10807:SF109">
    <property type="entry name" value="SET DOMAIN BINDING FACTOR, ISOFORM A"/>
    <property type="match status" value="1"/>
</dbReference>
<evidence type="ECO:0000259" key="7">
    <source>
        <dbReference type="PROSITE" id="PS50081"/>
    </source>
</evidence>
<dbReference type="Pfam" id="PF02141">
    <property type="entry name" value="DENN"/>
    <property type="match status" value="1"/>
</dbReference>
<dbReference type="CDD" id="cd14534">
    <property type="entry name" value="PTP-MTMR5-like"/>
    <property type="match status" value="1"/>
</dbReference>
<dbReference type="PROSITE" id="PS50081">
    <property type="entry name" value="ZF_DAG_PE_2"/>
    <property type="match status" value="1"/>
</dbReference>
<dbReference type="InterPro" id="IPR046349">
    <property type="entry name" value="C1-like_sf"/>
</dbReference>
<dbReference type="InterPro" id="IPR043153">
    <property type="entry name" value="DENN_C"/>
</dbReference>
<feature type="domain" description="UDENN" evidence="8">
    <location>
        <begin position="1"/>
        <end position="418"/>
    </location>
</feature>
<dbReference type="GO" id="GO:0005085">
    <property type="term" value="F:guanyl-nucleotide exchange factor activity"/>
    <property type="evidence" value="ECO:0007669"/>
    <property type="project" value="TreeGrafter"/>
</dbReference>
<dbReference type="PANTHER" id="PTHR10807">
    <property type="entry name" value="MYOTUBULARIN-RELATED"/>
    <property type="match status" value="1"/>
</dbReference>
<dbReference type="Pfam" id="PF02893">
    <property type="entry name" value="GRAM"/>
    <property type="match status" value="1"/>
</dbReference>
<dbReference type="Gene3D" id="3.30.450.200">
    <property type="match status" value="1"/>
</dbReference>
<keyword evidence="2" id="KW-0597">Phosphoprotein</keyword>
<dbReference type="SMART" id="SM00801">
    <property type="entry name" value="dDENN"/>
    <property type="match status" value="1"/>
</dbReference>
<dbReference type="SUPFAM" id="SSF57889">
    <property type="entry name" value="Cysteine-rich domain"/>
    <property type="match status" value="1"/>
</dbReference>
<evidence type="ECO:0000313" key="10">
    <source>
        <dbReference type="EMBL" id="RWS10543.1"/>
    </source>
</evidence>
<organism evidence="10 11">
    <name type="scientific">Dinothrombium tinctorium</name>
    <dbReference type="NCBI Taxonomy" id="1965070"/>
    <lineage>
        <taxon>Eukaryota</taxon>
        <taxon>Metazoa</taxon>
        <taxon>Ecdysozoa</taxon>
        <taxon>Arthropoda</taxon>
        <taxon>Chelicerata</taxon>
        <taxon>Arachnida</taxon>
        <taxon>Acari</taxon>
        <taxon>Acariformes</taxon>
        <taxon>Trombidiformes</taxon>
        <taxon>Prostigmata</taxon>
        <taxon>Anystina</taxon>
        <taxon>Parasitengona</taxon>
        <taxon>Trombidioidea</taxon>
        <taxon>Trombidiidae</taxon>
        <taxon>Dinothrombium</taxon>
    </lineage>
</organism>
<dbReference type="EMBL" id="NCKU01002060">
    <property type="protein sequence ID" value="RWS10543.1"/>
    <property type="molecule type" value="Genomic_DNA"/>
</dbReference>
<dbReference type="InterPro" id="IPR001849">
    <property type="entry name" value="PH_domain"/>
</dbReference>
<dbReference type="FunFam" id="2.30.29.30:FF:000286">
    <property type="entry name" value="PH-protein kinase domain containing protein"/>
    <property type="match status" value="1"/>
</dbReference>
<dbReference type="Pfam" id="PF03456">
    <property type="entry name" value="uDENN"/>
    <property type="match status" value="1"/>
</dbReference>
<dbReference type="InterPro" id="IPR004182">
    <property type="entry name" value="GRAM"/>
</dbReference>
<dbReference type="PROSITE" id="PS50003">
    <property type="entry name" value="PH_DOMAIN"/>
    <property type="match status" value="1"/>
</dbReference>
<evidence type="ECO:0000256" key="3">
    <source>
        <dbReference type="ARBA" id="ARBA00022723"/>
    </source>
</evidence>
<dbReference type="InterPro" id="IPR011993">
    <property type="entry name" value="PH-like_dom_sf"/>
</dbReference>
<dbReference type="SMART" id="SM00109">
    <property type="entry name" value="C1"/>
    <property type="match status" value="1"/>
</dbReference>
<dbReference type="CDD" id="cd01235">
    <property type="entry name" value="PH_Sbf1_hMTMR5"/>
    <property type="match status" value="1"/>
</dbReference>
<evidence type="ECO:0000313" key="11">
    <source>
        <dbReference type="Proteomes" id="UP000285301"/>
    </source>
</evidence>
<accession>A0A443R5L1</accession>
<evidence type="ECO:0000256" key="2">
    <source>
        <dbReference type="ARBA" id="ARBA00022553"/>
    </source>
</evidence>
<dbReference type="InterPro" id="IPR005113">
    <property type="entry name" value="uDENN_dom"/>
</dbReference>
<comment type="similarity">
    <text evidence="1">Belongs to the protein-tyrosine phosphatase family. Non-receptor class myotubularin subfamily.</text>
</comment>
<feature type="compositionally biased region" description="Low complexity" evidence="5">
    <location>
        <begin position="1973"/>
        <end position="1982"/>
    </location>
</feature>
<dbReference type="InterPro" id="IPR005112">
    <property type="entry name" value="dDENN_dom"/>
</dbReference>
<sequence length="2119" mass="238163">GGASSGKVLQRFPEKDWPDAPFIDGIELFCQPQGWRLSASPQQPTFFVSVLTDVDANKHYCACLSFNEPIAIQPIKQPDDEDLFAEEYDVDSVCNSVDSSTQHHSIMYAPKCLVLVSRYSYPEIFKNCLGIIYTVYIDSLDFSLETLITNLLSSIEVPPPGGPPARFSLGAGDKQQIQPPLSPTVPVTGTTVYQLFEQLGIQSVITLFTAITTEHKILFHSKSYTRLHDACNALTSLMYPFNYCHVYIPLLPSSLLEVLSTPTPFVIGVHSSLKNEVEDLLDVITVDLDGGSISVPEHLPRLDEHTTSQLVNQLCLVIRPQLTQADDAFVSSQLKPSTPFLLDKEIRAIFVRLFAQLLQGYRTCLQIVRIHPKPFITFHKSSFLGQRNLVENEFVVRLLDCMFFNLFVKDRGPPFRPSDLFDELYATMNETLKREAKNSELILENIRHLAQQLYLNECPNPKDNFQPRVPQPTEGAFTRIHHPIFPVLKAELIEELIENERIQKEMTRKPSLTSGPKARIIPIGPEISASANCDSLITNSARRLEVMKNCVNCIFENKISDARKTFPAVLRALKNKFARLALAEELSYHISGKNAILDHEQFDLVVRLMNCALQQDCDYLDGSASGLRFSGFGDINGVAAAILPLSMAFCRRLSPGSMQFAYTCLQDHPIWNNLSFWEDAFYQNVEKAITALYSTTRKQECSETNESSVCLQPTPLDIAAEQIRLKPKLNEEKIKDLANNEEATVYSQAVHFAHQMVALKIPIDIGNHERIARTNKLHSSGFDGSDSNSNLTGTGAGRESVREDFDNESGFEDGPNNRGHGTSSEISANTIKFIGRFVDKVCTEGGVSEEHIKALHQIIPSFVALQCETLEGVYKDSRTLPPITKPKIITPDLLSGEELTMQGLRAYLIPDGREEVIGSSLTGSVGVHSPGGGPILLPAEGAIFITNYRVIFRGRPCDPFASECTIVRSFPIATLTKEKRINLPSNYLIAAIDQYIQEGLQLRSNTFQLIRIAFDEEVSSDAVEMLRKLINKARTPPNIFHLFAFTSQVAVSQQMKLLNLQKQKDKNATLRGIAKKTLLKTAAKAGLNVKSKYKRNKYFVPQGGGSSLTMAPIMRPQLSTIESVDERSLNDDISVTSDSSHVHSTTTLPPISGSTSNITSLAPISFKEKNSRTLKKLVDLNYVVDYERLGFGRRKDIVPTSGNNMSPSVSKASKINLVFENFRISTVNMNYAVCQSYPTYIVVPFTVTDESIRRFSRCYKYHRFPAIVWKHPKTQALLLRGSSFHGKGVIGMFKGTVASGSSATNGTSAQQYSNETTANLEQEKYFRAIVNLTPSERQRKTSVIVNAGSALSIPSLVFSGPGSLEHLADIGKDSKKQVVVTQFQKAMNTLRSSGGKSAINSFNKQLQKFSANTTKGSNDVDRISSSSSIASSTCASSIHQTFNSKTSSVNKVNVCVIGEKAQIRNIKAEQYPNCEFIPIEIHEVKQTKQSFKKLLRACCPSTAPTSDNSDNQSFYHQVENSEWLLQLQTIMQIAIGIVELIDSHGTSVILCLEDGTDFVPQIVSIVELCLDPYYRTFEGFRVLIEKEWLAFGHRFSHRSNHIAATLTSGFAPIFLQFLDIVHQIMNQFPLSFQFNHYYLKFIAYHYVSCRFRTFLLDCECEREEFGWLHEDLKKRVDDDDFDMEDNESTSSGNGTLTQNGINNTQINSVGTSFWDYAEKLWSKSSIFFNFHYIPTSYYNEDESCVLRPFYNMCNLQVWDYYLSEELCHGPSFDFEVVAMAKQRKEEFDATNDMSGATQQEEKRKIVNAIYDSIEHTQENSIQLLLETIKSLEAENPKYPKAKWINIWDRIEIPLMSTKNIGKMDSITKHGSVTSQILRRYCRAFQKRSTIDMLISNKLEVSSPTQPIEDNRFDIDGEHKFEKCNYSPPVACDYCKHLVCGLMKTGLRCVECGYNCHEQCLEFVPKICRIAKTPSSPSDTTPSENGQLNGSQTPSDLSPDISEPNQSNQYYNQFLTINTSLVENRTHEGYLYKKGSLLKSWKQRWFVLDSSKHQLRYYDSQYDNHCKGLIDLAEVISVVSCSHTGSAFFDLKTVRRTYNLMAIDSQTAQEWIENIQACLQ</sequence>
<reference evidence="10 11" key="1">
    <citation type="journal article" date="2018" name="Gigascience">
        <title>Genomes of trombidid mites reveal novel predicted allergens and laterally-transferred genes associated with secondary metabolism.</title>
        <authorList>
            <person name="Dong X."/>
            <person name="Chaisiri K."/>
            <person name="Xia D."/>
            <person name="Armstrong S.D."/>
            <person name="Fang Y."/>
            <person name="Donnelly M.J."/>
            <person name="Kadowaki T."/>
            <person name="McGarry J.W."/>
            <person name="Darby A.C."/>
            <person name="Makepeace B.L."/>
        </authorList>
    </citation>
    <scope>NUCLEOTIDE SEQUENCE [LARGE SCALE GENOMIC DNA]</scope>
    <source>
        <strain evidence="10">UoL-WK</strain>
    </source>
</reference>
<evidence type="ECO:0000256" key="4">
    <source>
        <dbReference type="ARBA" id="ARBA00022833"/>
    </source>
</evidence>
<feature type="non-terminal residue" evidence="10">
    <location>
        <position position="2119"/>
    </location>
</feature>
<name>A0A443R5L1_9ACAR</name>
<comment type="caution">
    <text evidence="10">The sequence shown here is derived from an EMBL/GenBank/DDBJ whole genome shotgun (WGS) entry which is preliminary data.</text>
</comment>
<keyword evidence="3" id="KW-0479">Metal-binding</keyword>
<dbReference type="CDD" id="cd13208">
    <property type="entry name" value="PH-GRAM_MTMR5_MTMR13"/>
    <property type="match status" value="1"/>
</dbReference>
<evidence type="ECO:0000259" key="9">
    <source>
        <dbReference type="PROSITE" id="PS51339"/>
    </source>
</evidence>
<dbReference type="FunFam" id="3.40.50.11500:FF:000006">
    <property type="entry name" value="SET binding factor 2"/>
    <property type="match status" value="1"/>
</dbReference>
<dbReference type="InterPro" id="IPR010569">
    <property type="entry name" value="Myotubularin-like_Pase_dom"/>
</dbReference>
<keyword evidence="4" id="KW-0862">Zinc</keyword>
<feature type="region of interest" description="Disordered" evidence="5">
    <location>
        <begin position="777"/>
        <end position="824"/>
    </location>
</feature>
<dbReference type="InterPro" id="IPR022096">
    <property type="entry name" value="SBF1/SBF2"/>
</dbReference>
<dbReference type="InterPro" id="IPR002219">
    <property type="entry name" value="PKC_DAG/PE"/>
</dbReference>
<dbReference type="STRING" id="1965070.A0A443R5L1"/>
<dbReference type="SMART" id="SM00800">
    <property type="entry name" value="uDENN"/>
    <property type="match status" value="1"/>
</dbReference>
<dbReference type="InterPro" id="IPR001194">
    <property type="entry name" value="cDENN_dom"/>
</dbReference>
<feature type="domain" description="PH" evidence="6">
    <location>
        <begin position="2023"/>
        <end position="2119"/>
    </location>
</feature>
<dbReference type="SMART" id="SM00233">
    <property type="entry name" value="PH"/>
    <property type="match status" value="1"/>
</dbReference>
<dbReference type="SUPFAM" id="SSF52799">
    <property type="entry name" value="(Phosphotyrosine protein) phosphatases II"/>
    <property type="match status" value="1"/>
</dbReference>
<dbReference type="GO" id="GO:0016020">
    <property type="term" value="C:membrane"/>
    <property type="evidence" value="ECO:0007669"/>
    <property type="project" value="TreeGrafter"/>
</dbReference>
<protein>
    <submittedName>
        <fullName evidence="10">Myotubularin-related protein 13-like isoform X4</fullName>
    </submittedName>
</protein>
<dbReference type="GO" id="GO:0005737">
    <property type="term" value="C:cytoplasm"/>
    <property type="evidence" value="ECO:0007669"/>
    <property type="project" value="TreeGrafter"/>
</dbReference>